<dbReference type="GO" id="GO:0072683">
    <property type="term" value="P:T cell extravasation"/>
    <property type="evidence" value="ECO:0007669"/>
    <property type="project" value="TreeGrafter"/>
</dbReference>
<dbReference type="GO" id="GO:0034109">
    <property type="term" value="P:homotypic cell-cell adhesion"/>
    <property type="evidence" value="ECO:0007669"/>
    <property type="project" value="TreeGrafter"/>
</dbReference>
<proteinExistence type="inferred from homology"/>
<feature type="signal peptide" evidence="9">
    <location>
        <begin position="1"/>
        <end position="20"/>
    </location>
</feature>
<name>A0A9Y3VCW6_9CICH</name>
<dbReference type="PANTHER" id="PTHR15076">
    <property type="entry name" value="CD99/MIC2 PROTEIN RELATED"/>
    <property type="match status" value="1"/>
</dbReference>
<feature type="compositionally biased region" description="Basic and acidic residues" evidence="7">
    <location>
        <begin position="208"/>
        <end position="219"/>
    </location>
</feature>
<evidence type="ECO:0000256" key="8">
    <source>
        <dbReference type="SAM" id="Phobius"/>
    </source>
</evidence>
<evidence type="ECO:0000313" key="10">
    <source>
        <dbReference type="Proteomes" id="UP000695023"/>
    </source>
</evidence>
<feature type="transmembrane region" description="Helical" evidence="8">
    <location>
        <begin position="252"/>
        <end position="273"/>
    </location>
</feature>
<feature type="region of interest" description="Disordered" evidence="7">
    <location>
        <begin position="78"/>
        <end position="249"/>
    </location>
</feature>
<sequence>MMSYLWILLLGSLLATHAKAQDDIIPTVEPSIETPTSKADVEVIDQHNLGEMVTATEEVLQPEPTADPEAELIQEANAADVSTEPVPTDAPAGEEGQSASPTTGETEPVISDAPTTTQAADSEDDTPEATQTAVNEEAQPTTNANTTPAQDQSGLHDIITTVGLEANEEAPTDPSANEESSTDDFTTTDETVTINPGFNIEKTSIAEQETHGLNHESPVKSRMGPQQNSVPALGASESGADQQPQKASSSSLAAILSAIVVSAVGAIAGYFTYQQKKLCFKNRQEADPEAPHKADAAEARSDPQVLSNLLNSS</sequence>
<keyword evidence="4 9" id="KW-0732">Signal</keyword>
<feature type="compositionally biased region" description="Low complexity" evidence="7">
    <location>
        <begin position="135"/>
        <end position="150"/>
    </location>
</feature>
<feature type="compositionally biased region" description="Low complexity" evidence="7">
    <location>
        <begin position="183"/>
        <end position="193"/>
    </location>
</feature>
<evidence type="ECO:0000256" key="5">
    <source>
        <dbReference type="ARBA" id="ARBA00022989"/>
    </source>
</evidence>
<dbReference type="GeneID" id="102192254"/>
<keyword evidence="5 8" id="KW-1133">Transmembrane helix</keyword>
<gene>
    <name evidence="11" type="primary">LOC102192254</name>
</gene>
<dbReference type="InterPro" id="IPR022078">
    <property type="entry name" value="CD99L2"/>
</dbReference>
<evidence type="ECO:0000256" key="4">
    <source>
        <dbReference type="ARBA" id="ARBA00022729"/>
    </source>
</evidence>
<keyword evidence="3 8" id="KW-0812">Transmembrane</keyword>
<comment type="similarity">
    <text evidence="2">Belongs to the CD99 family.</text>
</comment>
<dbReference type="PANTHER" id="PTHR15076:SF15">
    <property type="entry name" value="CD99 ANTIGEN"/>
    <property type="match status" value="1"/>
</dbReference>
<evidence type="ECO:0000256" key="9">
    <source>
        <dbReference type="SAM" id="SignalP"/>
    </source>
</evidence>
<dbReference type="Proteomes" id="UP000695023">
    <property type="component" value="Unplaced"/>
</dbReference>
<feature type="region of interest" description="Disordered" evidence="7">
    <location>
        <begin position="283"/>
        <end position="313"/>
    </location>
</feature>
<dbReference type="GO" id="GO:2000391">
    <property type="term" value="P:positive regulation of neutrophil extravasation"/>
    <property type="evidence" value="ECO:0007669"/>
    <property type="project" value="TreeGrafter"/>
</dbReference>
<keyword evidence="6 8" id="KW-0472">Membrane</keyword>
<dbReference type="GO" id="GO:0005886">
    <property type="term" value="C:plasma membrane"/>
    <property type="evidence" value="ECO:0007669"/>
    <property type="project" value="TreeGrafter"/>
</dbReference>
<accession>A0A9Y3VCW6</accession>
<protein>
    <submittedName>
        <fullName evidence="11">Uncharacterized protein</fullName>
    </submittedName>
</protein>
<evidence type="ECO:0000256" key="2">
    <source>
        <dbReference type="ARBA" id="ARBA00008763"/>
    </source>
</evidence>
<keyword evidence="10" id="KW-1185">Reference proteome</keyword>
<comment type="subcellular location">
    <subcellularLocation>
        <location evidence="1">Membrane</location>
        <topology evidence="1">Single-pass type I membrane protein</topology>
    </subcellularLocation>
</comment>
<reference evidence="11" key="1">
    <citation type="submission" date="2025-08" db="UniProtKB">
        <authorList>
            <consortium name="RefSeq"/>
        </authorList>
    </citation>
    <scope>IDENTIFICATION</scope>
</reference>
<feature type="compositionally biased region" description="Basic and acidic residues" evidence="7">
    <location>
        <begin position="283"/>
        <end position="301"/>
    </location>
</feature>
<organism evidence="10 11">
    <name type="scientific">Pundamilia nyererei</name>
    <dbReference type="NCBI Taxonomy" id="303518"/>
    <lineage>
        <taxon>Eukaryota</taxon>
        <taxon>Metazoa</taxon>
        <taxon>Chordata</taxon>
        <taxon>Craniata</taxon>
        <taxon>Vertebrata</taxon>
        <taxon>Euteleostomi</taxon>
        <taxon>Actinopterygii</taxon>
        <taxon>Neopterygii</taxon>
        <taxon>Teleostei</taxon>
        <taxon>Neoteleostei</taxon>
        <taxon>Acanthomorphata</taxon>
        <taxon>Ovalentaria</taxon>
        <taxon>Cichlomorphae</taxon>
        <taxon>Cichliformes</taxon>
        <taxon>Cichlidae</taxon>
        <taxon>African cichlids</taxon>
        <taxon>Pseudocrenilabrinae</taxon>
        <taxon>Haplochromini</taxon>
        <taxon>Pundamilia</taxon>
    </lineage>
</organism>
<dbReference type="AlphaFoldDB" id="A0A9Y3VCW6"/>
<evidence type="ECO:0000256" key="7">
    <source>
        <dbReference type="SAM" id="MobiDB-lite"/>
    </source>
</evidence>
<evidence type="ECO:0000313" key="11">
    <source>
        <dbReference type="RefSeq" id="XP_005723364.1"/>
    </source>
</evidence>
<feature type="chain" id="PRO_5041224206" evidence="9">
    <location>
        <begin position="21"/>
        <end position="313"/>
    </location>
</feature>
<evidence type="ECO:0000256" key="1">
    <source>
        <dbReference type="ARBA" id="ARBA00004479"/>
    </source>
</evidence>
<evidence type="ECO:0000256" key="6">
    <source>
        <dbReference type="ARBA" id="ARBA00023136"/>
    </source>
</evidence>
<feature type="compositionally biased region" description="Polar residues" evidence="7">
    <location>
        <begin position="304"/>
        <end position="313"/>
    </location>
</feature>
<dbReference type="RefSeq" id="XP_005723364.1">
    <property type="nucleotide sequence ID" value="XM_005723307.1"/>
</dbReference>
<evidence type="ECO:0000256" key="3">
    <source>
        <dbReference type="ARBA" id="ARBA00022692"/>
    </source>
</evidence>